<sequence length="193" mass="20634">MSSAGQHGTTGGRGGSRRPHGQPADPGREPDRDPRAGAGRGGSALPAARATAPGPLPARRRDRRGRGLRGPLLPPTLPAYRTRAQRFDDLVLDAVEHLERRWSGELDGAEFAVEDVPPSDPAPWEHGGVPLGRCFPPDAGMPARVVVYRRPVEARAHDADDLADLVHDVVVEQVALLLDRDPEELDPGYGGPD</sequence>
<dbReference type="CDD" id="cd12954">
    <property type="entry name" value="MMP_TTHA0227_like_1"/>
    <property type="match status" value="1"/>
</dbReference>
<name>A0A1I0UZG2_9CELL</name>
<keyword evidence="2" id="KW-0482">Metalloprotease</keyword>
<evidence type="ECO:0000313" key="2">
    <source>
        <dbReference type="EMBL" id="SFA69484.1"/>
    </source>
</evidence>
<dbReference type="SUPFAM" id="SSF55486">
    <property type="entry name" value="Metalloproteases ('zincins'), catalytic domain"/>
    <property type="match status" value="1"/>
</dbReference>
<gene>
    <name evidence="2" type="ORF">SAMN05421867_10145</name>
</gene>
<feature type="compositionally biased region" description="Low complexity" evidence="1">
    <location>
        <begin position="43"/>
        <end position="53"/>
    </location>
</feature>
<accession>A0A1I0UZG2</accession>
<dbReference type="GO" id="GO:0006508">
    <property type="term" value="P:proteolysis"/>
    <property type="evidence" value="ECO:0007669"/>
    <property type="project" value="UniProtKB-KW"/>
</dbReference>
<dbReference type="STRING" id="988821.SAMN05421867_10145"/>
<evidence type="ECO:0000313" key="3">
    <source>
        <dbReference type="Proteomes" id="UP000199012"/>
    </source>
</evidence>
<keyword evidence="2" id="KW-0378">Hydrolase</keyword>
<dbReference type="EMBL" id="FOKA01000001">
    <property type="protein sequence ID" value="SFA69484.1"/>
    <property type="molecule type" value="Genomic_DNA"/>
</dbReference>
<organism evidence="2 3">
    <name type="scientific">Cellulomonas marina</name>
    <dbReference type="NCBI Taxonomy" id="988821"/>
    <lineage>
        <taxon>Bacteria</taxon>
        <taxon>Bacillati</taxon>
        <taxon>Actinomycetota</taxon>
        <taxon>Actinomycetes</taxon>
        <taxon>Micrococcales</taxon>
        <taxon>Cellulomonadaceae</taxon>
        <taxon>Cellulomonas</taxon>
    </lineage>
</organism>
<evidence type="ECO:0000256" key="1">
    <source>
        <dbReference type="SAM" id="MobiDB-lite"/>
    </source>
</evidence>
<dbReference type="GO" id="GO:0008237">
    <property type="term" value="F:metallopeptidase activity"/>
    <property type="evidence" value="ECO:0007669"/>
    <property type="project" value="UniProtKB-KW"/>
</dbReference>
<reference evidence="2 3" key="1">
    <citation type="submission" date="2016-10" db="EMBL/GenBank/DDBJ databases">
        <authorList>
            <person name="de Groot N.N."/>
        </authorList>
    </citation>
    <scope>NUCLEOTIDE SEQUENCE [LARGE SCALE GENOMIC DNA]</scope>
    <source>
        <strain evidence="2 3">CGMCC 4.6945</strain>
    </source>
</reference>
<feature type="region of interest" description="Disordered" evidence="1">
    <location>
        <begin position="1"/>
        <end position="80"/>
    </location>
</feature>
<dbReference type="InterPro" id="IPR010428">
    <property type="entry name" value="Zincin_1"/>
</dbReference>
<keyword evidence="3" id="KW-1185">Reference proteome</keyword>
<feature type="compositionally biased region" description="Basic and acidic residues" evidence="1">
    <location>
        <begin position="26"/>
        <end position="35"/>
    </location>
</feature>
<dbReference type="Gene3D" id="3.30.2010.20">
    <property type="match status" value="1"/>
</dbReference>
<dbReference type="Pfam" id="PF06262">
    <property type="entry name" value="Zincin_1"/>
    <property type="match status" value="1"/>
</dbReference>
<dbReference type="AlphaFoldDB" id="A0A1I0UZG2"/>
<keyword evidence="2" id="KW-0645">Protease</keyword>
<feature type="compositionally biased region" description="Basic residues" evidence="1">
    <location>
        <begin position="58"/>
        <end position="67"/>
    </location>
</feature>
<dbReference type="RefSeq" id="WP_308439531.1">
    <property type="nucleotide sequence ID" value="NZ_BONM01000023.1"/>
</dbReference>
<dbReference type="Proteomes" id="UP000199012">
    <property type="component" value="Unassembled WGS sequence"/>
</dbReference>
<protein>
    <submittedName>
        <fullName evidence="2">Predicted Zn-dependent protease, minimal metalloprotease (MMP)-like domain</fullName>
    </submittedName>
</protein>
<proteinExistence type="predicted"/>
<dbReference type="InterPro" id="IPR038555">
    <property type="entry name" value="Zincin_1_sf"/>
</dbReference>